<dbReference type="InterPro" id="IPR006103">
    <property type="entry name" value="Glyco_hydro_2_cat"/>
</dbReference>
<comment type="catalytic activity">
    <reaction evidence="1">
        <text>Hydrolysis of terminal non-reducing beta-D-galactose residues in beta-D-galactosides.</text>
        <dbReference type="EC" id="3.2.1.23"/>
    </reaction>
</comment>
<keyword evidence="13" id="KW-1185">Reference proteome</keyword>
<evidence type="ECO:0000256" key="1">
    <source>
        <dbReference type="ARBA" id="ARBA00001412"/>
    </source>
</evidence>
<evidence type="ECO:0000259" key="11">
    <source>
        <dbReference type="SMART" id="SM01038"/>
    </source>
</evidence>
<keyword evidence="10" id="KW-0732">Signal</keyword>
<dbReference type="GO" id="GO:0005990">
    <property type="term" value="P:lactose catabolic process"/>
    <property type="evidence" value="ECO:0007669"/>
    <property type="project" value="TreeGrafter"/>
</dbReference>
<accession>A0A7X9RXA3</accession>
<dbReference type="InterPro" id="IPR013783">
    <property type="entry name" value="Ig-like_fold"/>
</dbReference>
<dbReference type="InterPro" id="IPR006102">
    <property type="entry name" value="Ig-like_GH2"/>
</dbReference>
<keyword evidence="7" id="KW-0106">Calcium</keyword>
<protein>
    <recommendedName>
        <fullName evidence="5">beta-galactosidase</fullName>
        <ecNumber evidence="5">3.2.1.23</ecNumber>
    </recommendedName>
    <alternativeName>
        <fullName evidence="9">Lactase</fullName>
    </alternativeName>
</protein>
<dbReference type="Gene3D" id="2.60.40.10">
    <property type="entry name" value="Immunoglobulins"/>
    <property type="match status" value="2"/>
</dbReference>
<dbReference type="GO" id="GO:0009341">
    <property type="term" value="C:beta-galactosidase complex"/>
    <property type="evidence" value="ECO:0007669"/>
    <property type="project" value="InterPro"/>
</dbReference>
<dbReference type="SUPFAM" id="SSF74650">
    <property type="entry name" value="Galactose mutarotase-like"/>
    <property type="match status" value="1"/>
</dbReference>
<dbReference type="SUPFAM" id="SSF51445">
    <property type="entry name" value="(Trans)glycosidases"/>
    <property type="match status" value="1"/>
</dbReference>
<organism evidence="12 13">
    <name type="scientific">Flammeovirga aprica JL-4</name>
    <dbReference type="NCBI Taxonomy" id="694437"/>
    <lineage>
        <taxon>Bacteria</taxon>
        <taxon>Pseudomonadati</taxon>
        <taxon>Bacteroidota</taxon>
        <taxon>Cytophagia</taxon>
        <taxon>Cytophagales</taxon>
        <taxon>Flammeovirgaceae</taxon>
        <taxon>Flammeovirga</taxon>
    </lineage>
</organism>
<evidence type="ECO:0000256" key="3">
    <source>
        <dbReference type="ARBA" id="ARBA00007401"/>
    </source>
</evidence>
<dbReference type="InterPro" id="IPR004199">
    <property type="entry name" value="B-gal_small/dom_5"/>
</dbReference>
<dbReference type="Proteomes" id="UP000576082">
    <property type="component" value="Unassembled WGS sequence"/>
</dbReference>
<evidence type="ECO:0000256" key="8">
    <source>
        <dbReference type="ARBA" id="ARBA00023295"/>
    </source>
</evidence>
<dbReference type="Pfam" id="PF02837">
    <property type="entry name" value="Glyco_hydro_2_N"/>
    <property type="match status" value="1"/>
</dbReference>
<dbReference type="PANTHER" id="PTHR46323">
    <property type="entry name" value="BETA-GALACTOSIDASE"/>
    <property type="match status" value="1"/>
</dbReference>
<keyword evidence="8" id="KW-0326">Glycosidase</keyword>
<dbReference type="GO" id="GO:0004565">
    <property type="term" value="F:beta-galactosidase activity"/>
    <property type="evidence" value="ECO:0007669"/>
    <property type="project" value="UniProtKB-EC"/>
</dbReference>
<dbReference type="InterPro" id="IPR011013">
    <property type="entry name" value="Gal_mutarotase_sf_dom"/>
</dbReference>
<dbReference type="AlphaFoldDB" id="A0A7X9RXA3"/>
<dbReference type="Gene3D" id="2.70.98.10">
    <property type="match status" value="1"/>
</dbReference>
<dbReference type="Gene3D" id="2.60.120.260">
    <property type="entry name" value="Galactose-binding domain-like"/>
    <property type="match status" value="1"/>
</dbReference>
<dbReference type="PANTHER" id="PTHR46323:SF2">
    <property type="entry name" value="BETA-GALACTOSIDASE"/>
    <property type="match status" value="1"/>
</dbReference>
<name>A0A7X9RXA3_9BACT</name>
<evidence type="ECO:0000313" key="13">
    <source>
        <dbReference type="Proteomes" id="UP000576082"/>
    </source>
</evidence>
<evidence type="ECO:0000256" key="5">
    <source>
        <dbReference type="ARBA" id="ARBA00012756"/>
    </source>
</evidence>
<dbReference type="InterPro" id="IPR036156">
    <property type="entry name" value="Beta-gal/glucu_dom_sf"/>
</dbReference>
<comment type="similarity">
    <text evidence="3">Belongs to the glycosyl hydrolase 2 family.</text>
</comment>
<dbReference type="Pfam" id="PF02836">
    <property type="entry name" value="Glyco_hydro_2_C"/>
    <property type="match status" value="1"/>
</dbReference>
<comment type="subunit">
    <text evidence="4">Monomer.</text>
</comment>
<dbReference type="SUPFAM" id="SSF49303">
    <property type="entry name" value="beta-Galactosidase/glucuronidase domain"/>
    <property type="match status" value="2"/>
</dbReference>
<evidence type="ECO:0000256" key="9">
    <source>
        <dbReference type="ARBA" id="ARBA00032230"/>
    </source>
</evidence>
<feature type="chain" id="PRO_5030643975" description="beta-galactosidase" evidence="10">
    <location>
        <begin position="24"/>
        <end position="1060"/>
    </location>
</feature>
<dbReference type="RefSeq" id="WP_169658609.1">
    <property type="nucleotide sequence ID" value="NZ_JABANE010000062.1"/>
</dbReference>
<dbReference type="InterPro" id="IPR006104">
    <property type="entry name" value="Glyco_hydro_2_N"/>
</dbReference>
<feature type="signal peptide" evidence="10">
    <location>
        <begin position="1"/>
        <end position="23"/>
    </location>
</feature>
<keyword evidence="6" id="KW-0378">Hydrolase</keyword>
<reference evidence="12 13" key="1">
    <citation type="submission" date="2020-04" db="EMBL/GenBank/DDBJ databases">
        <title>Flammeovirga sp. SR4, a novel species isolated from seawater.</title>
        <authorList>
            <person name="Wang X."/>
        </authorList>
    </citation>
    <scope>NUCLEOTIDE SEQUENCE [LARGE SCALE GENOMIC DNA]</scope>
    <source>
        <strain evidence="12 13">ATCC 23126</strain>
    </source>
</reference>
<evidence type="ECO:0000256" key="10">
    <source>
        <dbReference type="SAM" id="SignalP"/>
    </source>
</evidence>
<sequence>MNKLLKDVLIATAVGLAPLSTLAQEVPNWENPEVIRVNTLPTHSTFTHYKGTNFDKKQKDLSHYQSLNGSWKFNWSQKPADRPADFHQTSFDVSGWKDIDVPSDWQRRGYGTPIYTNIIYPHPKNAPYIPHEYNPVGSYKRTFKVDKAWEGKNVFLHFAGVNSAFYVWVNGKQVGYAQGSKTGIEFDVTEYVKTGANDIAVEVYRWCDGSYLEDQDFWRLSGIERDVFLFATEKTFVRDIKLNPSLDTENYTDGLLSYSIDIQNSSAKKQKGLELQLALKDASGKTVYTTSEAVNIGKSTESVVAKHNIAVGKVDVWSAETPHLYQLDIVLKNKSGDVVDASYQKIGFRTTAVKNGQFLVNGKPVLLKGVNRHEHDPVNGHVVSRELMLQDIIDLKKYNINAVRTSHYPNDPYFYELCDQYGIYVCNEANIESHGYGYKADETLANNPMYKEQHVDRVQRMVKRDFNHPSVVYWSLGNEAGNGSNFKAAYDWAHEFDSTRVVHYERSDYKKSEPRTTDIISWMYMSMDQITKKYLNKNNQLPLEEQRPFIWCEYSHAMGNSNGNFKEYWDWVREERTIQGGFIWDWQDQGLEEKTADGEIYYAYGGDYEPDSIHNDENFCANGIIGSDRAPHPAIQEIKHIYQNQHFIHKGNQKFQLYNENFFKDLKNTKVKWELYENGVLADNGIIMNLNVKAQETVDFNLDFTNKMTADKEYFVNLYILNDGYESLLEKEYVLSSNQFLVQSANTVASVSPVVSSKLKLQEEKEEVIVEGESFKVVFDQNEIGLASYVVNGEELLKERPKLNFWRAMTDNDFGAWKAKNAKDQYYFEWRDHAKNGKVIDRKVEKEEGQYRITYTVALEAINAQNTVTYVVQSNGNIQIESELKAENPEALKFIPRYGMTFAIDKKYDTVNYYGRGPEENYIDRNNGSFVGLYTTKVADLYVPYIRPQENGHRTDVRFVKWMDVNGSGLEVDAAKTVEFNALFNPVADFDPGNEKAQRHTTDIKPRDFIYICIDDKQAGVGGENSWSKRGLAMSKYQLDPSKCKFTFTLKALNEAKDMK</sequence>
<dbReference type="EMBL" id="JABANE010000062">
    <property type="protein sequence ID" value="NME70369.1"/>
    <property type="molecule type" value="Genomic_DNA"/>
</dbReference>
<dbReference type="Pfam" id="PF16353">
    <property type="entry name" value="LacZ_4"/>
    <property type="match status" value="1"/>
</dbReference>
<comment type="cofactor">
    <cofactor evidence="2">
        <name>Ca(2+)</name>
        <dbReference type="ChEBI" id="CHEBI:29108"/>
    </cofactor>
</comment>
<dbReference type="InterPro" id="IPR050347">
    <property type="entry name" value="Bact_Beta-galactosidase"/>
</dbReference>
<evidence type="ECO:0000256" key="6">
    <source>
        <dbReference type="ARBA" id="ARBA00022801"/>
    </source>
</evidence>
<dbReference type="SMART" id="SM01038">
    <property type="entry name" value="Bgal_small_N"/>
    <property type="match status" value="1"/>
</dbReference>
<feature type="domain" description="Beta galactosidase small chain/" evidence="11">
    <location>
        <begin position="769"/>
        <end position="1051"/>
    </location>
</feature>
<gene>
    <name evidence="12" type="ORF">HHU12_20500</name>
</gene>
<dbReference type="GO" id="GO:0030246">
    <property type="term" value="F:carbohydrate binding"/>
    <property type="evidence" value="ECO:0007669"/>
    <property type="project" value="InterPro"/>
</dbReference>
<comment type="caution">
    <text evidence="12">The sequence shown here is derived from an EMBL/GenBank/DDBJ whole genome shotgun (WGS) entry which is preliminary data.</text>
</comment>
<evidence type="ECO:0000256" key="2">
    <source>
        <dbReference type="ARBA" id="ARBA00001913"/>
    </source>
</evidence>
<dbReference type="InterPro" id="IPR032312">
    <property type="entry name" value="LacZ_4"/>
</dbReference>
<evidence type="ECO:0000313" key="12">
    <source>
        <dbReference type="EMBL" id="NME70369.1"/>
    </source>
</evidence>
<evidence type="ECO:0000256" key="7">
    <source>
        <dbReference type="ARBA" id="ARBA00022837"/>
    </source>
</evidence>
<dbReference type="Gene3D" id="3.20.20.80">
    <property type="entry name" value="Glycosidases"/>
    <property type="match status" value="1"/>
</dbReference>
<dbReference type="InterPro" id="IPR014718">
    <property type="entry name" value="GH-type_carb-bd"/>
</dbReference>
<dbReference type="InterPro" id="IPR006101">
    <property type="entry name" value="Glyco_hydro_2"/>
</dbReference>
<dbReference type="EC" id="3.2.1.23" evidence="5"/>
<dbReference type="PRINTS" id="PR00132">
    <property type="entry name" value="GLHYDRLASE2"/>
</dbReference>
<dbReference type="Pfam" id="PF00703">
    <property type="entry name" value="Glyco_hydro_2"/>
    <property type="match status" value="1"/>
</dbReference>
<proteinExistence type="inferred from homology"/>
<evidence type="ECO:0000256" key="4">
    <source>
        <dbReference type="ARBA" id="ARBA00011245"/>
    </source>
</evidence>
<dbReference type="SUPFAM" id="SSF49785">
    <property type="entry name" value="Galactose-binding domain-like"/>
    <property type="match status" value="1"/>
</dbReference>
<dbReference type="Pfam" id="PF02929">
    <property type="entry name" value="Bgal_small_N"/>
    <property type="match status" value="1"/>
</dbReference>
<dbReference type="InterPro" id="IPR017853">
    <property type="entry name" value="GH"/>
</dbReference>
<dbReference type="InterPro" id="IPR008979">
    <property type="entry name" value="Galactose-bd-like_sf"/>
</dbReference>